<feature type="domain" description="Luciferase-like" evidence="3">
    <location>
        <begin position="9"/>
        <end position="304"/>
    </location>
</feature>
<dbReference type="GO" id="GO:0004497">
    <property type="term" value="F:monooxygenase activity"/>
    <property type="evidence" value="ECO:0007669"/>
    <property type="project" value="UniProtKB-KW"/>
</dbReference>
<accession>A0A6J4QBG3</accession>
<keyword evidence="1" id="KW-0560">Oxidoreductase</keyword>
<gene>
    <name evidence="4" type="ORF">AVDCRST_MAG78-2342</name>
</gene>
<evidence type="ECO:0000313" key="4">
    <source>
        <dbReference type="EMBL" id="CAA9440088.1"/>
    </source>
</evidence>
<dbReference type="InterPro" id="IPR036661">
    <property type="entry name" value="Luciferase-like_sf"/>
</dbReference>
<evidence type="ECO:0000259" key="3">
    <source>
        <dbReference type="Pfam" id="PF00296"/>
    </source>
</evidence>
<dbReference type="PANTHER" id="PTHR30137:SF8">
    <property type="entry name" value="BLR5498 PROTEIN"/>
    <property type="match status" value="1"/>
</dbReference>
<reference evidence="4" key="1">
    <citation type="submission" date="2020-02" db="EMBL/GenBank/DDBJ databases">
        <authorList>
            <person name="Meier V. D."/>
        </authorList>
    </citation>
    <scope>NUCLEOTIDE SEQUENCE</scope>
    <source>
        <strain evidence="4">AVDCRST_MAG78</strain>
    </source>
</reference>
<keyword evidence="2" id="KW-0503">Monooxygenase</keyword>
<dbReference type="InterPro" id="IPR011251">
    <property type="entry name" value="Luciferase-like_dom"/>
</dbReference>
<organism evidence="4">
    <name type="scientific">uncultured Rubrobacteraceae bacterium</name>
    <dbReference type="NCBI Taxonomy" id="349277"/>
    <lineage>
        <taxon>Bacteria</taxon>
        <taxon>Bacillati</taxon>
        <taxon>Actinomycetota</taxon>
        <taxon>Rubrobacteria</taxon>
        <taxon>Rubrobacterales</taxon>
        <taxon>Rubrobacteraceae</taxon>
        <taxon>environmental samples</taxon>
    </lineage>
</organism>
<dbReference type="EMBL" id="CADCVB010000156">
    <property type="protein sequence ID" value="CAA9440088.1"/>
    <property type="molecule type" value="Genomic_DNA"/>
</dbReference>
<dbReference type="InterPro" id="IPR050766">
    <property type="entry name" value="Bact_Lucif_Oxidored"/>
</dbReference>
<protein>
    <recommendedName>
        <fullName evidence="3">Luciferase-like domain-containing protein</fullName>
    </recommendedName>
</protein>
<evidence type="ECO:0000256" key="1">
    <source>
        <dbReference type="ARBA" id="ARBA00023002"/>
    </source>
</evidence>
<dbReference type="Gene3D" id="3.20.20.30">
    <property type="entry name" value="Luciferase-like domain"/>
    <property type="match status" value="1"/>
</dbReference>
<dbReference type="SUPFAM" id="SSF51679">
    <property type="entry name" value="Bacterial luciferase-like"/>
    <property type="match status" value="1"/>
</dbReference>
<dbReference type="GO" id="GO:0016705">
    <property type="term" value="F:oxidoreductase activity, acting on paired donors, with incorporation or reduction of molecular oxygen"/>
    <property type="evidence" value="ECO:0007669"/>
    <property type="project" value="InterPro"/>
</dbReference>
<dbReference type="GO" id="GO:0005829">
    <property type="term" value="C:cytosol"/>
    <property type="evidence" value="ECO:0007669"/>
    <property type="project" value="TreeGrafter"/>
</dbReference>
<dbReference type="AlphaFoldDB" id="A0A6J4QBG3"/>
<sequence length="341" mass="38477">MVRGDAPTFGLWYDFRQKLPLGDYETFYAECLEEIEEGERLGFTDVWLSEHHFVDDGYLPSPLVVAAAIAARTTSMGIGTNVLLLPMHHPLRVAEDAAVVDLISGGRFTLGVGQGYVQHEFESLGFNRKNRPSLFEEGVEVIRQAWEEGRIGYEGKRWRFEDLPFAPRPERKLPIFFGAFAEPAIDRAARLADGFLASTGGGAFGETYRKVREALERHGRGDEDFPYVASGVAFVHEDAGRAREIVTPAIAYQRTRYAEWGADRDRPKPEPINPEDLPWERYLVGTPDEVADGLVRLYEEAPYDHLCFWGRLPAVTHEEALANMRLFATEVVPKVCEMVRV</sequence>
<dbReference type="Pfam" id="PF00296">
    <property type="entry name" value="Bac_luciferase"/>
    <property type="match status" value="1"/>
</dbReference>
<proteinExistence type="predicted"/>
<evidence type="ECO:0000256" key="2">
    <source>
        <dbReference type="ARBA" id="ARBA00023033"/>
    </source>
</evidence>
<name>A0A6J4QBG3_9ACTN</name>
<dbReference type="PANTHER" id="PTHR30137">
    <property type="entry name" value="LUCIFERASE-LIKE MONOOXYGENASE"/>
    <property type="match status" value="1"/>
</dbReference>